<reference evidence="2" key="1">
    <citation type="journal article" date="2023" name="Mol. Phylogenet. Evol.">
        <title>Genome-scale phylogeny and comparative genomics of the fungal order Sordariales.</title>
        <authorList>
            <person name="Hensen N."/>
            <person name="Bonometti L."/>
            <person name="Westerberg I."/>
            <person name="Brannstrom I.O."/>
            <person name="Guillou S."/>
            <person name="Cros-Aarteil S."/>
            <person name="Calhoun S."/>
            <person name="Haridas S."/>
            <person name="Kuo A."/>
            <person name="Mondo S."/>
            <person name="Pangilinan J."/>
            <person name="Riley R."/>
            <person name="LaButti K."/>
            <person name="Andreopoulos B."/>
            <person name="Lipzen A."/>
            <person name="Chen C."/>
            <person name="Yan M."/>
            <person name="Daum C."/>
            <person name="Ng V."/>
            <person name="Clum A."/>
            <person name="Steindorff A."/>
            <person name="Ohm R.A."/>
            <person name="Martin F."/>
            <person name="Silar P."/>
            <person name="Natvig D.O."/>
            <person name="Lalanne C."/>
            <person name="Gautier V."/>
            <person name="Ament-Velasquez S.L."/>
            <person name="Kruys A."/>
            <person name="Hutchinson M.I."/>
            <person name="Powell A.J."/>
            <person name="Barry K."/>
            <person name="Miller A.N."/>
            <person name="Grigoriev I.V."/>
            <person name="Debuchy R."/>
            <person name="Gladieux P."/>
            <person name="Hiltunen Thoren M."/>
            <person name="Johannesson H."/>
        </authorList>
    </citation>
    <scope>NUCLEOTIDE SEQUENCE</scope>
    <source>
        <strain evidence="2">CBS 990.96</strain>
    </source>
</reference>
<dbReference type="EMBL" id="MU865553">
    <property type="protein sequence ID" value="KAK4221383.1"/>
    <property type="molecule type" value="Genomic_DNA"/>
</dbReference>
<accession>A0AAN6YN15</accession>
<feature type="region of interest" description="Disordered" evidence="1">
    <location>
        <begin position="202"/>
        <end position="239"/>
    </location>
</feature>
<protein>
    <submittedName>
        <fullName evidence="2">Uncharacterized protein</fullName>
    </submittedName>
</protein>
<proteinExistence type="predicted"/>
<feature type="compositionally biased region" description="Basic and acidic residues" evidence="1">
    <location>
        <begin position="528"/>
        <end position="537"/>
    </location>
</feature>
<feature type="compositionally biased region" description="Basic and acidic residues" evidence="1">
    <location>
        <begin position="440"/>
        <end position="455"/>
    </location>
</feature>
<gene>
    <name evidence="2" type="ORF">QBC38DRAFT_522419</name>
</gene>
<sequence>MEDLLPYLNTQFRGFPLDYQTRRVTRQSFLSERWGLTPGTLGRHDPAIRKSTFTIRKPGLSIAASQWEPYARAAPGTGISRHEAPIRVPVNAVIAAIESRFHRNFRVLQTETNTLRDMVENLTNVIKDLSLRLEQQSASQRDSAAGTEKKEPLEVDLDLARMRARSATLEAERFMEDARQGRPPNLFSDIPISFAVQSPFASNEMRHQEEDTWSKPPEIPKAPEPEPEPEPEPKPKPEVETRIQTSFLALRKALLDFSTSSSLQLSSPLLPGAESEAFCAPDIWNNLRTEQRSHRVMAKIFQILWNDILRPGLLSFGLDGLRLNQEDRTVSQPEKHLRILEQELVDLGDSVLQPWRRSTISTTARLRNLTQSLAPTTSTIFTALCPVLQFVFARNAEQWVVESGWGAVAQDGTRGRGESILFRPWAEEKLKSKRGKKSSFSKDDQDNDKPQESIRPKPPPKPTVDDVPDSAPKPRQRSPQLPTKSLPKVARQKPAVPSKTEEPTKPRVLTLPEIARERKRFAAQKNAQRAEEEKQKSSELPITVSTEPPPSEIPLNTAEEQPLLFPTDETMDKTKITRKKFL</sequence>
<keyword evidence="3" id="KW-1185">Reference proteome</keyword>
<feature type="compositionally biased region" description="Basic and acidic residues" evidence="1">
    <location>
        <begin position="204"/>
        <end position="213"/>
    </location>
</feature>
<dbReference type="Proteomes" id="UP001301958">
    <property type="component" value="Unassembled WGS sequence"/>
</dbReference>
<reference evidence="2" key="2">
    <citation type="submission" date="2023-05" db="EMBL/GenBank/DDBJ databases">
        <authorList>
            <consortium name="Lawrence Berkeley National Laboratory"/>
            <person name="Steindorff A."/>
            <person name="Hensen N."/>
            <person name="Bonometti L."/>
            <person name="Westerberg I."/>
            <person name="Brannstrom I.O."/>
            <person name="Guillou S."/>
            <person name="Cros-Aarteil S."/>
            <person name="Calhoun S."/>
            <person name="Haridas S."/>
            <person name="Kuo A."/>
            <person name="Mondo S."/>
            <person name="Pangilinan J."/>
            <person name="Riley R."/>
            <person name="Labutti K."/>
            <person name="Andreopoulos B."/>
            <person name="Lipzen A."/>
            <person name="Chen C."/>
            <person name="Yanf M."/>
            <person name="Daum C."/>
            <person name="Ng V."/>
            <person name="Clum A."/>
            <person name="Ohm R."/>
            <person name="Martin F."/>
            <person name="Silar P."/>
            <person name="Natvig D."/>
            <person name="Lalanne C."/>
            <person name="Gautier V."/>
            <person name="Ament-Velasquez S.L."/>
            <person name="Kruys A."/>
            <person name="Hutchinson M.I."/>
            <person name="Powell A.J."/>
            <person name="Barry K."/>
            <person name="Miller A.N."/>
            <person name="Grigoriev I.V."/>
            <person name="Debuchy R."/>
            <person name="Gladieux P."/>
            <person name="Thoren M.H."/>
            <person name="Johannesson H."/>
        </authorList>
    </citation>
    <scope>NUCLEOTIDE SEQUENCE</scope>
    <source>
        <strain evidence="2">CBS 990.96</strain>
    </source>
</reference>
<comment type="caution">
    <text evidence="2">The sequence shown here is derived from an EMBL/GenBank/DDBJ whole genome shotgun (WGS) entry which is preliminary data.</text>
</comment>
<feature type="region of interest" description="Disordered" evidence="1">
    <location>
        <begin position="432"/>
        <end position="563"/>
    </location>
</feature>
<dbReference type="AlphaFoldDB" id="A0AAN6YN15"/>
<evidence type="ECO:0000313" key="3">
    <source>
        <dbReference type="Proteomes" id="UP001301958"/>
    </source>
</evidence>
<evidence type="ECO:0000313" key="2">
    <source>
        <dbReference type="EMBL" id="KAK4221383.1"/>
    </source>
</evidence>
<evidence type="ECO:0000256" key="1">
    <source>
        <dbReference type="SAM" id="MobiDB-lite"/>
    </source>
</evidence>
<name>A0AAN6YN15_9PEZI</name>
<organism evidence="2 3">
    <name type="scientific">Podospora fimiseda</name>
    <dbReference type="NCBI Taxonomy" id="252190"/>
    <lineage>
        <taxon>Eukaryota</taxon>
        <taxon>Fungi</taxon>
        <taxon>Dikarya</taxon>
        <taxon>Ascomycota</taxon>
        <taxon>Pezizomycotina</taxon>
        <taxon>Sordariomycetes</taxon>
        <taxon>Sordariomycetidae</taxon>
        <taxon>Sordariales</taxon>
        <taxon>Podosporaceae</taxon>
        <taxon>Podospora</taxon>
    </lineage>
</organism>